<organism evidence="1 2">
    <name type="scientific">Burkholderia singularis</name>
    <dbReference type="NCBI Taxonomy" id="1503053"/>
    <lineage>
        <taxon>Bacteria</taxon>
        <taxon>Pseudomonadati</taxon>
        <taxon>Pseudomonadota</taxon>
        <taxon>Betaproteobacteria</taxon>
        <taxon>Burkholderiales</taxon>
        <taxon>Burkholderiaceae</taxon>
        <taxon>Burkholderia</taxon>
        <taxon>pseudomallei group</taxon>
    </lineage>
</organism>
<keyword evidence="2" id="KW-1185">Reference proteome</keyword>
<proteinExistence type="predicted"/>
<dbReference type="RefSeq" id="WP_059516587.1">
    <property type="nucleotide sequence ID" value="NZ_LOWA01000031.1"/>
</dbReference>
<evidence type="ECO:0000313" key="2">
    <source>
        <dbReference type="Proteomes" id="UP000062788"/>
    </source>
</evidence>
<sequence length="74" mass="7621">MSEKAKAAIANADAHLNDAGLPTYSELVAALRAMAEAGKPILADLPNLSPELKAQKAYGAYIGARDILGKLDAA</sequence>
<protein>
    <submittedName>
        <fullName evidence="1">Uncharacterized protein</fullName>
    </submittedName>
</protein>
<name>A0A103E2N1_9BURK</name>
<gene>
    <name evidence="1" type="ORF">WS67_12100</name>
</gene>
<reference evidence="1 2" key="1">
    <citation type="submission" date="2015-11" db="EMBL/GenBank/DDBJ databases">
        <title>Expanding the genomic diversity of Burkholderia species for the development of highly accurate diagnostics.</title>
        <authorList>
            <person name="Sahl J."/>
            <person name="Keim P."/>
            <person name="Wagner D."/>
        </authorList>
    </citation>
    <scope>NUCLEOTIDE SEQUENCE [LARGE SCALE GENOMIC DNA]</scope>
    <source>
        <strain evidence="1 2">TSV85</strain>
    </source>
</reference>
<evidence type="ECO:0000313" key="1">
    <source>
        <dbReference type="EMBL" id="KVE27238.1"/>
    </source>
</evidence>
<dbReference type="EMBL" id="LOWA01000031">
    <property type="protein sequence ID" value="KVE27238.1"/>
    <property type="molecule type" value="Genomic_DNA"/>
</dbReference>
<dbReference type="AlphaFoldDB" id="A0A103E2N1"/>
<accession>A0A103E2N1</accession>
<dbReference type="Proteomes" id="UP000062788">
    <property type="component" value="Unassembled WGS sequence"/>
</dbReference>
<comment type="caution">
    <text evidence="1">The sequence shown here is derived from an EMBL/GenBank/DDBJ whole genome shotgun (WGS) entry which is preliminary data.</text>
</comment>